<keyword evidence="1" id="KW-0472">Membrane</keyword>
<feature type="transmembrane region" description="Helical" evidence="1">
    <location>
        <begin position="196"/>
        <end position="216"/>
    </location>
</feature>
<reference evidence="2" key="1">
    <citation type="submission" date="2022-12" db="EMBL/GenBank/DDBJ databases">
        <title>Genome assemblies of Blomia tropicalis.</title>
        <authorList>
            <person name="Cui Y."/>
        </authorList>
    </citation>
    <scope>NUCLEOTIDE SEQUENCE</scope>
    <source>
        <tissue evidence="2">Adult mites</tissue>
    </source>
</reference>
<dbReference type="OMA" id="HAIERFC"/>
<evidence type="ECO:0000313" key="3">
    <source>
        <dbReference type="Proteomes" id="UP001142055"/>
    </source>
</evidence>
<sequence length="433" mass="50628">MYHAIERFCIEWNNQTLYPSGTNASCHLVAGIYPSEIYWLNKTISTSESKSNSTSTTSTSRSFICSPHNEINNLILRYLHCSISFAISPDNFGGHFKNGSWTGMLSLFASKKADFVPHVLNCLGDRTQIIYYQTLMPNKDILSILSYSYTITLNYYQTISLTIKSNMIRLMMNYFTFFGLLVGQASVHLMETKRSIIYINPFILWIFFAWFLRAIFSNDITAALLSREKVRIDYFSQLYQNPNARLVVHEKSSTYYALMEKYPHLKRQLEPTDFNNILTIETFEKMIKGTHVVLTPRDYGENFKTYYTTYNFYMSKEGHFSSLITFPIRLGVERTLRKRLAKLLKNIYSFGLLRKIDKTIDFSQVMWTKQHNQSIYRALDSVLIKLSKFKYADNEAKLHNSRQFISSILYLYLIGIENLEFYLSMSNSLYRLT</sequence>
<feature type="transmembrane region" description="Helical" evidence="1">
    <location>
        <begin position="170"/>
        <end position="190"/>
    </location>
</feature>
<name>A0A9Q0MD15_BLOTA</name>
<organism evidence="2 3">
    <name type="scientific">Blomia tropicalis</name>
    <name type="common">Mite</name>
    <dbReference type="NCBI Taxonomy" id="40697"/>
    <lineage>
        <taxon>Eukaryota</taxon>
        <taxon>Metazoa</taxon>
        <taxon>Ecdysozoa</taxon>
        <taxon>Arthropoda</taxon>
        <taxon>Chelicerata</taxon>
        <taxon>Arachnida</taxon>
        <taxon>Acari</taxon>
        <taxon>Acariformes</taxon>
        <taxon>Sarcoptiformes</taxon>
        <taxon>Astigmata</taxon>
        <taxon>Glycyphagoidea</taxon>
        <taxon>Echimyopodidae</taxon>
        <taxon>Blomia</taxon>
    </lineage>
</organism>
<dbReference type="Proteomes" id="UP001142055">
    <property type="component" value="Chromosome 1"/>
</dbReference>
<comment type="caution">
    <text evidence="2">The sequence shown here is derived from an EMBL/GenBank/DDBJ whole genome shotgun (WGS) entry which is preliminary data.</text>
</comment>
<keyword evidence="1" id="KW-1133">Transmembrane helix</keyword>
<gene>
    <name evidence="2" type="ORF">RDWZM_001764</name>
</gene>
<evidence type="ECO:0000256" key="1">
    <source>
        <dbReference type="SAM" id="Phobius"/>
    </source>
</evidence>
<dbReference type="SUPFAM" id="SSF53850">
    <property type="entry name" value="Periplasmic binding protein-like II"/>
    <property type="match status" value="1"/>
</dbReference>
<evidence type="ECO:0000313" key="2">
    <source>
        <dbReference type="EMBL" id="KAJ6223219.1"/>
    </source>
</evidence>
<keyword evidence="3" id="KW-1185">Reference proteome</keyword>
<keyword evidence="1" id="KW-0812">Transmembrane</keyword>
<accession>A0A9Q0MD15</accession>
<dbReference type="AlphaFoldDB" id="A0A9Q0MD15"/>
<proteinExistence type="predicted"/>
<protein>
    <submittedName>
        <fullName evidence="2">Uncharacterized protein</fullName>
    </submittedName>
</protein>
<dbReference type="EMBL" id="JAPWDV010000001">
    <property type="protein sequence ID" value="KAJ6223219.1"/>
    <property type="molecule type" value="Genomic_DNA"/>
</dbReference>